<protein>
    <submittedName>
        <fullName evidence="1">Uncharacterized protein</fullName>
    </submittedName>
</protein>
<organism evidence="1 2">
    <name type="scientific">Phytophthora megakarya</name>
    <dbReference type="NCBI Taxonomy" id="4795"/>
    <lineage>
        <taxon>Eukaryota</taxon>
        <taxon>Sar</taxon>
        <taxon>Stramenopiles</taxon>
        <taxon>Oomycota</taxon>
        <taxon>Peronosporomycetes</taxon>
        <taxon>Peronosporales</taxon>
        <taxon>Peronosporaceae</taxon>
        <taxon>Phytophthora</taxon>
    </lineage>
</organism>
<evidence type="ECO:0000313" key="1">
    <source>
        <dbReference type="EMBL" id="OWZ01703.1"/>
    </source>
</evidence>
<sequence>MWIDIVSAAAWLTKRASRHPTACVYNRLISRSKFRYSLTCLAQHFAGNRNIIADAGSRLGTVSFSTHGLTYHTLGRRTAPWTSYCGYYFWKIRHKLAQCVNSLSYSGGHHGSSNFSNPATTNLNVSQCTAGGMLETEQTDATNGTIDVLDLSSFSEFTLLRQGIKRLSSPMHKLHPITPAFPRLLRHQFDFNQPQQRLLWDNILIGFFLLRHDISTASNAKPYSLWTHTAD</sequence>
<proteinExistence type="predicted"/>
<comment type="caution">
    <text evidence="1">The sequence shown here is derived from an EMBL/GenBank/DDBJ whole genome shotgun (WGS) entry which is preliminary data.</text>
</comment>
<dbReference type="EMBL" id="NBNE01006656">
    <property type="protein sequence ID" value="OWZ01703.1"/>
    <property type="molecule type" value="Genomic_DNA"/>
</dbReference>
<gene>
    <name evidence="1" type="ORF">PHMEG_00026862</name>
</gene>
<keyword evidence="2" id="KW-1185">Reference proteome</keyword>
<name>A0A225V8M0_9STRA</name>
<dbReference type="STRING" id="4795.A0A225V8M0"/>
<dbReference type="AlphaFoldDB" id="A0A225V8M0"/>
<evidence type="ECO:0000313" key="2">
    <source>
        <dbReference type="Proteomes" id="UP000198211"/>
    </source>
</evidence>
<accession>A0A225V8M0</accession>
<reference evidence="2" key="1">
    <citation type="submission" date="2017-03" db="EMBL/GenBank/DDBJ databases">
        <title>Phytopthora megakarya and P. palmivora, two closely related causual agents of cacao black pod achieved similar genome size and gene model numbers by different mechanisms.</title>
        <authorList>
            <person name="Ali S."/>
            <person name="Shao J."/>
            <person name="Larry D.J."/>
            <person name="Kronmiller B."/>
            <person name="Shen D."/>
            <person name="Strem M.D."/>
            <person name="Melnick R.L."/>
            <person name="Guiltinan M.J."/>
            <person name="Tyler B.M."/>
            <person name="Meinhardt L.W."/>
            <person name="Bailey B.A."/>
        </authorList>
    </citation>
    <scope>NUCLEOTIDE SEQUENCE [LARGE SCALE GENOMIC DNA]</scope>
    <source>
        <strain evidence="2">zdho120</strain>
    </source>
</reference>
<dbReference type="Proteomes" id="UP000198211">
    <property type="component" value="Unassembled WGS sequence"/>
</dbReference>